<comment type="caution">
    <text evidence="1">The sequence shown here is derived from an EMBL/GenBank/DDBJ whole genome shotgun (WGS) entry which is preliminary data.</text>
</comment>
<proteinExistence type="predicted"/>
<evidence type="ECO:0000313" key="1">
    <source>
        <dbReference type="EMBL" id="MEB3371923.1"/>
    </source>
</evidence>
<dbReference type="RefSeq" id="WP_324269349.1">
    <property type="nucleotide sequence ID" value="NZ_JAWLNX010000034.1"/>
</dbReference>
<evidence type="ECO:0008006" key="3">
    <source>
        <dbReference type="Google" id="ProtNLM"/>
    </source>
</evidence>
<accession>A0ABU6AKE7</accession>
<reference evidence="1 2" key="1">
    <citation type="submission" date="2023-10" db="EMBL/GenBank/DDBJ databases">
        <title>Saccharopolyspora sp. nov., isolated from mangrove soil.</title>
        <authorList>
            <person name="Lu Y."/>
            <person name="Liu W."/>
        </authorList>
    </citation>
    <scope>NUCLEOTIDE SEQUENCE [LARGE SCALE GENOMIC DNA]</scope>
    <source>
        <strain evidence="1 2">S2-29</strain>
    </source>
</reference>
<sequence length="75" mass="8377">MVIKNGYTFGEVFGHLKGEPAVMSVERSARYLGLARTRAYRLAADGEYPVPARRVGGRYQVLTVDLWRYLGGAEL</sequence>
<organism evidence="1 2">
    <name type="scientific">Saccharopolyspora mangrovi</name>
    <dbReference type="NCBI Taxonomy" id="3082379"/>
    <lineage>
        <taxon>Bacteria</taxon>
        <taxon>Bacillati</taxon>
        <taxon>Actinomycetota</taxon>
        <taxon>Actinomycetes</taxon>
        <taxon>Pseudonocardiales</taxon>
        <taxon>Pseudonocardiaceae</taxon>
        <taxon>Saccharopolyspora</taxon>
    </lineage>
</organism>
<gene>
    <name evidence="1" type="ORF">R4I43_31440</name>
</gene>
<protein>
    <recommendedName>
        <fullName evidence="3">DNA-binding protein</fullName>
    </recommendedName>
</protein>
<name>A0ABU6AKE7_9PSEU</name>
<dbReference type="EMBL" id="JAWLNX010000034">
    <property type="protein sequence ID" value="MEB3371923.1"/>
    <property type="molecule type" value="Genomic_DNA"/>
</dbReference>
<evidence type="ECO:0000313" key="2">
    <source>
        <dbReference type="Proteomes" id="UP001327093"/>
    </source>
</evidence>
<dbReference type="Proteomes" id="UP001327093">
    <property type="component" value="Unassembled WGS sequence"/>
</dbReference>
<keyword evidence="2" id="KW-1185">Reference proteome</keyword>